<feature type="compositionally biased region" description="Basic and acidic residues" evidence="1">
    <location>
        <begin position="69"/>
        <end position="78"/>
    </location>
</feature>
<evidence type="ECO:0000313" key="3">
    <source>
        <dbReference type="Proteomes" id="UP001501447"/>
    </source>
</evidence>
<sequence length="135" mass="14290">MPFMDPNLGSQPVQESGQGRTDHSSPPPSPQGPPLLSDSQQEALLDEILSVLDGPPTTAAAMEAGTPLRAERSDRWAEPQHTPAGNLLPRNSRREPQGAPPGAPSYQDRVRLGQAGGGQQQQETGRGQRQQGGGR</sequence>
<feature type="compositionally biased region" description="Polar residues" evidence="1">
    <location>
        <begin position="8"/>
        <end position="19"/>
    </location>
</feature>
<feature type="region of interest" description="Disordered" evidence="1">
    <location>
        <begin position="1"/>
        <end position="41"/>
    </location>
</feature>
<gene>
    <name evidence="2" type="ORF">GCM10009863_31800</name>
</gene>
<dbReference type="Proteomes" id="UP001501447">
    <property type="component" value="Unassembled WGS sequence"/>
</dbReference>
<evidence type="ECO:0000313" key="2">
    <source>
        <dbReference type="EMBL" id="GAA2615715.1"/>
    </source>
</evidence>
<keyword evidence="3" id="KW-1185">Reference proteome</keyword>
<protein>
    <submittedName>
        <fullName evidence="2">Uncharacterized protein</fullName>
    </submittedName>
</protein>
<feature type="region of interest" description="Disordered" evidence="1">
    <location>
        <begin position="54"/>
        <end position="135"/>
    </location>
</feature>
<comment type="caution">
    <text evidence="2">The sequence shown here is derived from an EMBL/GenBank/DDBJ whole genome shotgun (WGS) entry which is preliminary data.</text>
</comment>
<feature type="compositionally biased region" description="Low complexity" evidence="1">
    <location>
        <begin position="120"/>
        <end position="129"/>
    </location>
</feature>
<dbReference type="EMBL" id="BAAARJ010000009">
    <property type="protein sequence ID" value="GAA2615715.1"/>
    <property type="molecule type" value="Genomic_DNA"/>
</dbReference>
<reference evidence="2 3" key="1">
    <citation type="journal article" date="2019" name="Int. J. Syst. Evol. Microbiol.">
        <title>The Global Catalogue of Microorganisms (GCM) 10K type strain sequencing project: providing services to taxonomists for standard genome sequencing and annotation.</title>
        <authorList>
            <consortium name="The Broad Institute Genomics Platform"/>
            <consortium name="The Broad Institute Genome Sequencing Center for Infectious Disease"/>
            <person name="Wu L."/>
            <person name="Ma J."/>
        </authorList>
    </citation>
    <scope>NUCLEOTIDE SEQUENCE [LARGE SCALE GENOMIC DNA]</scope>
    <source>
        <strain evidence="2 3">JCM 16373</strain>
    </source>
</reference>
<name>A0ABN3Q425_9ACTN</name>
<proteinExistence type="predicted"/>
<organism evidence="2 3">
    <name type="scientific">Streptomyces axinellae</name>
    <dbReference type="NCBI Taxonomy" id="552788"/>
    <lineage>
        <taxon>Bacteria</taxon>
        <taxon>Bacillati</taxon>
        <taxon>Actinomycetota</taxon>
        <taxon>Actinomycetes</taxon>
        <taxon>Kitasatosporales</taxon>
        <taxon>Streptomycetaceae</taxon>
        <taxon>Streptomyces</taxon>
    </lineage>
</organism>
<evidence type="ECO:0000256" key="1">
    <source>
        <dbReference type="SAM" id="MobiDB-lite"/>
    </source>
</evidence>
<accession>A0ABN3Q425</accession>